<reference evidence="4 5" key="1">
    <citation type="journal article" date="2021" name="Nat. Commun.">
        <title>Genetic determinants of endophytism in the Arabidopsis root mycobiome.</title>
        <authorList>
            <person name="Mesny F."/>
            <person name="Miyauchi S."/>
            <person name="Thiergart T."/>
            <person name="Pickel B."/>
            <person name="Atanasova L."/>
            <person name="Karlsson M."/>
            <person name="Huettel B."/>
            <person name="Barry K.W."/>
            <person name="Haridas S."/>
            <person name="Chen C."/>
            <person name="Bauer D."/>
            <person name="Andreopoulos W."/>
            <person name="Pangilinan J."/>
            <person name="LaButti K."/>
            <person name="Riley R."/>
            <person name="Lipzen A."/>
            <person name="Clum A."/>
            <person name="Drula E."/>
            <person name="Henrissat B."/>
            <person name="Kohler A."/>
            <person name="Grigoriev I.V."/>
            <person name="Martin F.M."/>
            <person name="Hacquard S."/>
        </authorList>
    </citation>
    <scope>NUCLEOTIDE SEQUENCE [LARGE SCALE GENOMIC DNA]</scope>
    <source>
        <strain evidence="4 5">MPI-SDFR-AT-0080</strain>
    </source>
</reference>
<keyword evidence="5" id="KW-1185">Reference proteome</keyword>
<evidence type="ECO:0000313" key="5">
    <source>
        <dbReference type="Proteomes" id="UP000774617"/>
    </source>
</evidence>
<dbReference type="SMART" id="SM01110">
    <property type="entry name" value="Cutinase"/>
    <property type="match status" value="1"/>
</dbReference>
<organism evidence="4 5">
    <name type="scientific">Macrophomina phaseolina</name>
    <dbReference type="NCBI Taxonomy" id="35725"/>
    <lineage>
        <taxon>Eukaryota</taxon>
        <taxon>Fungi</taxon>
        <taxon>Dikarya</taxon>
        <taxon>Ascomycota</taxon>
        <taxon>Pezizomycotina</taxon>
        <taxon>Dothideomycetes</taxon>
        <taxon>Dothideomycetes incertae sedis</taxon>
        <taxon>Botryosphaeriales</taxon>
        <taxon>Botryosphaeriaceae</taxon>
        <taxon>Macrophomina</taxon>
    </lineage>
</organism>
<keyword evidence="2" id="KW-1015">Disulfide bond</keyword>
<evidence type="ECO:0000313" key="4">
    <source>
        <dbReference type="EMBL" id="KAH7046613.1"/>
    </source>
</evidence>
<dbReference type="EMBL" id="JAGTJR010000017">
    <property type="protein sequence ID" value="KAH7046613.1"/>
    <property type="molecule type" value="Genomic_DNA"/>
</dbReference>
<comment type="caution">
    <text evidence="4">The sequence shown here is derived from an EMBL/GenBank/DDBJ whole genome shotgun (WGS) entry which is preliminary data.</text>
</comment>
<dbReference type="PANTHER" id="PTHR33630:SF9">
    <property type="entry name" value="CUTINASE 4"/>
    <property type="match status" value="1"/>
</dbReference>
<dbReference type="InterPro" id="IPR000675">
    <property type="entry name" value="Cutinase/axe"/>
</dbReference>
<dbReference type="Proteomes" id="UP000774617">
    <property type="component" value="Unassembled WGS sequence"/>
</dbReference>
<dbReference type="SUPFAM" id="SSF53474">
    <property type="entry name" value="alpha/beta-Hydrolases"/>
    <property type="match status" value="1"/>
</dbReference>
<evidence type="ECO:0000256" key="1">
    <source>
        <dbReference type="ARBA" id="ARBA00022801"/>
    </source>
</evidence>
<feature type="region of interest" description="Disordered" evidence="3">
    <location>
        <begin position="1"/>
        <end position="22"/>
    </location>
</feature>
<dbReference type="PANTHER" id="PTHR33630">
    <property type="entry name" value="CUTINASE RV1984C-RELATED-RELATED"/>
    <property type="match status" value="1"/>
</dbReference>
<accession>A0ABQ8G6Q0</accession>
<dbReference type="Gene3D" id="3.40.50.1820">
    <property type="entry name" value="alpha/beta hydrolase"/>
    <property type="match status" value="1"/>
</dbReference>
<sequence>MSIKKSNAGAATPRGRRHRAQQHVGDLVETIIKNKSGIIVNYGNIVYPAVDETTSDSYFVGRKVVAEQATSYVDRCRGMDGRMDGRKIVVLEYSQGALIISYALSGGDSIYNSNSTILGNLTQPGISPTHIGGHINAIALFGDPRHMAYQQYNRGTPGNESTFGVSGKYPRTEFQLDYLNAHYASKLRDYCNTGDHVCAQGDDIVVHVDEVPDLSAAAAEWIQAKLE</sequence>
<proteinExistence type="predicted"/>
<gene>
    <name evidence="4" type="ORF">B0J12DRAFT_741595</name>
</gene>
<dbReference type="InterPro" id="IPR029058">
    <property type="entry name" value="AB_hydrolase_fold"/>
</dbReference>
<name>A0ABQ8G6Q0_9PEZI</name>
<keyword evidence="1" id="KW-0378">Hydrolase</keyword>
<evidence type="ECO:0000256" key="3">
    <source>
        <dbReference type="SAM" id="MobiDB-lite"/>
    </source>
</evidence>
<dbReference type="Pfam" id="PF01083">
    <property type="entry name" value="Cutinase"/>
    <property type="match status" value="1"/>
</dbReference>
<evidence type="ECO:0000256" key="2">
    <source>
        <dbReference type="ARBA" id="ARBA00023157"/>
    </source>
</evidence>
<protein>
    <submittedName>
        <fullName evidence="4">Cutinase</fullName>
    </submittedName>
</protein>